<evidence type="ECO:0000313" key="3">
    <source>
        <dbReference type="Proteomes" id="UP001164743"/>
    </source>
</evidence>
<gene>
    <name evidence="2" type="ORF">PtA15_3A389</name>
</gene>
<organism evidence="2 3">
    <name type="scientific">Puccinia triticina</name>
    <dbReference type="NCBI Taxonomy" id="208348"/>
    <lineage>
        <taxon>Eukaryota</taxon>
        <taxon>Fungi</taxon>
        <taxon>Dikarya</taxon>
        <taxon>Basidiomycota</taxon>
        <taxon>Pucciniomycotina</taxon>
        <taxon>Pucciniomycetes</taxon>
        <taxon>Pucciniales</taxon>
        <taxon>Pucciniaceae</taxon>
        <taxon>Puccinia</taxon>
    </lineage>
</organism>
<name>A0ABY7CF71_9BASI</name>
<proteinExistence type="predicted"/>
<accession>A0ABY7CF71</accession>
<evidence type="ECO:0000256" key="1">
    <source>
        <dbReference type="SAM" id="MobiDB-lite"/>
    </source>
</evidence>
<dbReference type="GeneID" id="77808247"/>
<sequence>MLSQPDPHSPAGPPLTATQSTPGPTRRGRSPSDLGEHSHLCRYSPSANLLTPATLNIVAAGPKRAAQRPRTGAGAIPPGGNLFLPLRPPPQQLPLPLDPIVLPPNERFLADLGGVPIVPDDLATDFNETNLRAQPELYLRNHFPPGFHDRNRLALGSADSELRKQLKNVRYQVRNLGRLQAAPHMPRQSPAMGAVGIKLRRRPGAHPATRDPPRRPITGDPVAANPTDYHASVKLVVNGRPFNRKLPPGATDTQLLVLPLDHRPQVQALYTFGDPTDIAGAPPASDAE</sequence>
<dbReference type="Proteomes" id="UP001164743">
    <property type="component" value="Chromosome 3A"/>
</dbReference>
<evidence type="ECO:0000313" key="2">
    <source>
        <dbReference type="EMBL" id="WAQ83023.1"/>
    </source>
</evidence>
<feature type="region of interest" description="Disordered" evidence="1">
    <location>
        <begin position="202"/>
        <end position="224"/>
    </location>
</feature>
<protein>
    <submittedName>
        <fullName evidence="2">Uncharacterized protein</fullName>
    </submittedName>
</protein>
<feature type="region of interest" description="Disordered" evidence="1">
    <location>
        <begin position="1"/>
        <end position="40"/>
    </location>
</feature>
<keyword evidence="3" id="KW-1185">Reference proteome</keyword>
<dbReference type="RefSeq" id="XP_053018578.1">
    <property type="nucleotide sequence ID" value="XM_053167352.1"/>
</dbReference>
<reference evidence="2" key="1">
    <citation type="submission" date="2022-10" db="EMBL/GenBank/DDBJ databases">
        <title>Puccinia triticina Genome sequencing and assembly.</title>
        <authorList>
            <person name="Li C."/>
        </authorList>
    </citation>
    <scope>NUCLEOTIDE SEQUENCE</scope>
    <source>
        <strain evidence="2">Pt15</strain>
    </source>
</reference>
<dbReference type="EMBL" id="CP110423">
    <property type="protein sequence ID" value="WAQ83023.1"/>
    <property type="molecule type" value="Genomic_DNA"/>
</dbReference>